<protein>
    <recommendedName>
        <fullName evidence="4">OTU domain-containing protein</fullName>
    </recommendedName>
</protein>
<dbReference type="Proteomes" id="UP000299102">
    <property type="component" value="Unassembled WGS sequence"/>
</dbReference>
<feature type="compositionally biased region" description="Basic and acidic residues" evidence="1">
    <location>
        <begin position="137"/>
        <end position="158"/>
    </location>
</feature>
<name>A0A4C1ZP92_EUMVA</name>
<keyword evidence="3" id="KW-1185">Reference proteome</keyword>
<proteinExistence type="predicted"/>
<evidence type="ECO:0000256" key="1">
    <source>
        <dbReference type="SAM" id="MobiDB-lite"/>
    </source>
</evidence>
<feature type="region of interest" description="Disordered" evidence="1">
    <location>
        <begin position="118"/>
        <end position="184"/>
    </location>
</feature>
<dbReference type="AlphaFoldDB" id="A0A4C1ZP92"/>
<evidence type="ECO:0000313" key="3">
    <source>
        <dbReference type="Proteomes" id="UP000299102"/>
    </source>
</evidence>
<comment type="caution">
    <text evidence="2">The sequence shown here is derived from an EMBL/GenBank/DDBJ whole genome shotgun (WGS) entry which is preliminary data.</text>
</comment>
<evidence type="ECO:0000313" key="2">
    <source>
        <dbReference type="EMBL" id="GBP88894.1"/>
    </source>
</evidence>
<gene>
    <name evidence="2" type="ORF">EVAR_102907_1</name>
</gene>
<sequence>MDVKTEYDGEDPDTIQEPGATYSHLQDALMVGTTNLLIKEENDFIMKTENEVDELMIKEELDIGPTVLPPQITPSALPLDRDNLHLYSDTSVWFTSGAACHGTDKTTQTVAERRKKQAGYQKAYRERKKQQKQENNITEKDQGKIAEKRRKNAEYQRAHRERQKKLKKEISAEQMKQQIDQRKKKQAEVQKAYRERKKKKFKEASDLLLEEQRKGPYQEGDHCVTPNIIVRWDADVLGDGNCLFHSSVIVLAAALRSKLLNSALLQNCTDPAAATASKLRHTDLPGIDPQRLLYLAAKMLRQRDMPQIFIEFSCCRSGRSHGLRALTSCIS</sequence>
<evidence type="ECO:0008006" key="4">
    <source>
        <dbReference type="Google" id="ProtNLM"/>
    </source>
</evidence>
<organism evidence="2 3">
    <name type="scientific">Eumeta variegata</name>
    <name type="common">Bagworm moth</name>
    <name type="synonym">Eumeta japonica</name>
    <dbReference type="NCBI Taxonomy" id="151549"/>
    <lineage>
        <taxon>Eukaryota</taxon>
        <taxon>Metazoa</taxon>
        <taxon>Ecdysozoa</taxon>
        <taxon>Arthropoda</taxon>
        <taxon>Hexapoda</taxon>
        <taxon>Insecta</taxon>
        <taxon>Pterygota</taxon>
        <taxon>Neoptera</taxon>
        <taxon>Endopterygota</taxon>
        <taxon>Lepidoptera</taxon>
        <taxon>Glossata</taxon>
        <taxon>Ditrysia</taxon>
        <taxon>Tineoidea</taxon>
        <taxon>Psychidae</taxon>
        <taxon>Oiketicinae</taxon>
        <taxon>Eumeta</taxon>
    </lineage>
</organism>
<dbReference type="EMBL" id="BGZK01001964">
    <property type="protein sequence ID" value="GBP88894.1"/>
    <property type="molecule type" value="Genomic_DNA"/>
</dbReference>
<reference evidence="2 3" key="1">
    <citation type="journal article" date="2019" name="Commun. Biol.">
        <title>The bagworm genome reveals a unique fibroin gene that provides high tensile strength.</title>
        <authorList>
            <person name="Kono N."/>
            <person name="Nakamura H."/>
            <person name="Ohtoshi R."/>
            <person name="Tomita M."/>
            <person name="Numata K."/>
            <person name="Arakawa K."/>
        </authorList>
    </citation>
    <scope>NUCLEOTIDE SEQUENCE [LARGE SCALE GENOMIC DNA]</scope>
</reference>
<accession>A0A4C1ZP92</accession>